<feature type="domain" description="Adenylyl/Guanylyl and SMODS C-terminal sensor" evidence="11">
    <location>
        <begin position="341"/>
        <end position="470"/>
    </location>
</feature>
<dbReference type="EMBL" id="CP017603">
    <property type="protein sequence ID" value="AOY78213.1"/>
    <property type="molecule type" value="Genomic_DNA"/>
</dbReference>
<evidence type="ECO:0000256" key="8">
    <source>
        <dbReference type="ARBA" id="ARBA00023118"/>
    </source>
</evidence>
<feature type="domain" description="Cyclic GMP-AMP synthase DncV-like nucleotidyltransferase" evidence="12">
    <location>
        <begin position="58"/>
        <end position="143"/>
    </location>
</feature>
<keyword evidence="6" id="KW-0460">Magnesium</keyword>
<name>A0AAC9RQ50_9CLOT</name>
<keyword evidence="5" id="KW-0067">ATP-binding</keyword>
<evidence type="ECO:0000313" key="14">
    <source>
        <dbReference type="EMBL" id="ARE89422.1"/>
    </source>
</evidence>
<keyword evidence="1" id="KW-0808">Transferase</keyword>
<sequence length="472" mass="55159">MYNIDKEMRKFYRTKVVLAQSEQKSLIEKKDLNLDRLKGGLKEYNEENDTNYKIVDSMVQGSVAMQTVVQAEENNYDIDVGIVFNKSNLPAPKSSENNTTTVKNIVHDALLKKSSFFKTPPEKRTNCIRIQYANGYHIDFAIYRREKNEQGEYIYQHCGADWNYRNPRSITKWFKERDRVHSFNLKRIVRLLKAYLKQDSSWSVPGGLIQSVLADECIQISDRLDKMLYDTIIEIINRLDIDTEAYNPVDTDDNGNKITLLTTESHKDKMTKMKNYLDKGIKKLSVLFDESCTKEQAFTAWADFFNHNYWTELAENSVQKSLSETFSKFAGIEDDIYDFDETEEFIEDLYPISSTQYSLKIECKVEQKGYRIDSLQNFLRFNKFLNPHKKLHFKIIENTVPYPYKIFWKVLNRGKDAERRNEIRGQIIKGNSGDDVRIENTKFSGNHIVYCYIVKDGECVAKDSIIVPIEAN</sequence>
<protein>
    <recommendedName>
        <fullName evidence="9">Cyclic GMP-AMP synthase</fullName>
    </recommendedName>
</protein>
<evidence type="ECO:0000256" key="2">
    <source>
        <dbReference type="ARBA" id="ARBA00022695"/>
    </source>
</evidence>
<dbReference type="AlphaFoldDB" id="A0AAC9RQ50"/>
<dbReference type="InterPro" id="IPR048445">
    <property type="entry name" value="DncV-like_NTFase"/>
</dbReference>
<dbReference type="KEGG" id="cfm:BJL90_02935"/>
<evidence type="ECO:0000256" key="5">
    <source>
        <dbReference type="ARBA" id="ARBA00022840"/>
    </source>
</evidence>
<dbReference type="GO" id="GO:0046872">
    <property type="term" value="F:metal ion binding"/>
    <property type="evidence" value="ECO:0007669"/>
    <property type="project" value="UniProtKB-KW"/>
</dbReference>
<organism evidence="14 16">
    <name type="scientific">Clostridium formicaceticum</name>
    <dbReference type="NCBI Taxonomy" id="1497"/>
    <lineage>
        <taxon>Bacteria</taxon>
        <taxon>Bacillati</taxon>
        <taxon>Bacillota</taxon>
        <taxon>Clostridia</taxon>
        <taxon>Eubacteriales</taxon>
        <taxon>Clostridiaceae</taxon>
        <taxon>Clostridium</taxon>
    </lineage>
</organism>
<dbReference type="Pfam" id="PF21654">
    <property type="entry name" value="DncV-like_NTFase"/>
    <property type="match status" value="1"/>
</dbReference>
<reference evidence="13 15" key="1">
    <citation type="submission" date="2016-10" db="EMBL/GenBank/DDBJ databases">
        <title>Complete Genome Sequence of Acetogen Clostridium formicoaceticum ATCC 27076.</title>
        <authorList>
            <person name="Bao T."/>
            <person name="Cheng C."/>
            <person name="Zhao J."/>
            <person name="Yang S.-T."/>
            <person name="Wang J."/>
            <person name="Wang M."/>
        </authorList>
    </citation>
    <scope>NUCLEOTIDE SEQUENCE [LARGE SCALE GENOMIC DNA]</scope>
    <source>
        <strain evidence="13 15">ATCC 27076</strain>
    </source>
</reference>
<gene>
    <name evidence="13" type="ORF">BJL90_02935</name>
    <name evidence="14" type="ORF">CLFO_38290</name>
</gene>
<accession>A0AAC9RQ50</accession>
<dbReference type="InterPro" id="IPR040511">
    <property type="entry name" value="AGS_C"/>
</dbReference>
<proteinExistence type="predicted"/>
<evidence type="ECO:0000259" key="11">
    <source>
        <dbReference type="Pfam" id="PF18134"/>
    </source>
</evidence>
<keyword evidence="8" id="KW-0051">Antiviral defense</keyword>
<comment type="catalytic activity">
    <reaction evidence="10">
        <text>GTP + ATP = 3',3'-cGAMP + 2 diphosphate</text>
        <dbReference type="Rhea" id="RHEA:35647"/>
        <dbReference type="ChEBI" id="CHEBI:30616"/>
        <dbReference type="ChEBI" id="CHEBI:33019"/>
        <dbReference type="ChEBI" id="CHEBI:37565"/>
        <dbReference type="ChEBI" id="CHEBI:71501"/>
    </reaction>
    <physiologicalReaction direction="left-to-right" evidence="10">
        <dbReference type="Rhea" id="RHEA:35648"/>
    </physiologicalReaction>
</comment>
<keyword evidence="2" id="KW-0548">Nucleotidyltransferase</keyword>
<dbReference type="GO" id="GO:0016779">
    <property type="term" value="F:nucleotidyltransferase activity"/>
    <property type="evidence" value="ECO:0007669"/>
    <property type="project" value="UniProtKB-KW"/>
</dbReference>
<dbReference type="GO" id="GO:0051607">
    <property type="term" value="P:defense response to virus"/>
    <property type="evidence" value="ECO:0007669"/>
    <property type="project" value="UniProtKB-KW"/>
</dbReference>
<evidence type="ECO:0000313" key="13">
    <source>
        <dbReference type="EMBL" id="AOY78213.1"/>
    </source>
</evidence>
<dbReference type="GO" id="GO:0005524">
    <property type="term" value="F:ATP binding"/>
    <property type="evidence" value="ECO:0007669"/>
    <property type="project" value="UniProtKB-KW"/>
</dbReference>
<reference evidence="14 16" key="2">
    <citation type="submission" date="2017-03" db="EMBL/GenBank/DDBJ databases">
        <title>Complete sequence of Clostridium formicaceticum DSM 92.</title>
        <authorList>
            <person name="Poehlein A."/>
            <person name="Karl M."/>
            <person name="Bengelsdorf F.R."/>
            <person name="Duerre P."/>
            <person name="Daniel R."/>
        </authorList>
    </citation>
    <scope>NUCLEOTIDE SEQUENCE [LARGE SCALE GENOMIC DNA]</scope>
    <source>
        <strain evidence="14 16">DSM 92</strain>
    </source>
</reference>
<evidence type="ECO:0000256" key="7">
    <source>
        <dbReference type="ARBA" id="ARBA00023080"/>
    </source>
</evidence>
<evidence type="ECO:0000256" key="6">
    <source>
        <dbReference type="ARBA" id="ARBA00022842"/>
    </source>
</evidence>
<keyword evidence="15" id="KW-1185">Reference proteome</keyword>
<dbReference type="RefSeq" id="WP_070972928.1">
    <property type="nucleotide sequence ID" value="NZ_CP017603.1"/>
</dbReference>
<dbReference type="GO" id="GO:0009117">
    <property type="term" value="P:nucleotide metabolic process"/>
    <property type="evidence" value="ECO:0007669"/>
    <property type="project" value="UniProtKB-KW"/>
</dbReference>
<evidence type="ECO:0000313" key="16">
    <source>
        <dbReference type="Proteomes" id="UP000192478"/>
    </source>
</evidence>
<keyword evidence="3" id="KW-0479">Metal-binding</keyword>
<keyword evidence="7" id="KW-0546">Nucleotide metabolism</keyword>
<dbReference type="EMBL" id="CP020559">
    <property type="protein sequence ID" value="ARE89422.1"/>
    <property type="molecule type" value="Genomic_DNA"/>
</dbReference>
<evidence type="ECO:0000259" key="12">
    <source>
        <dbReference type="Pfam" id="PF21654"/>
    </source>
</evidence>
<evidence type="ECO:0000256" key="3">
    <source>
        <dbReference type="ARBA" id="ARBA00022723"/>
    </source>
</evidence>
<evidence type="ECO:0000256" key="4">
    <source>
        <dbReference type="ARBA" id="ARBA00022741"/>
    </source>
</evidence>
<keyword evidence="4" id="KW-0547">Nucleotide-binding</keyword>
<dbReference type="Pfam" id="PF18134">
    <property type="entry name" value="AGS_C"/>
    <property type="match status" value="1"/>
</dbReference>
<dbReference type="Proteomes" id="UP000192478">
    <property type="component" value="Chromosome"/>
</dbReference>
<evidence type="ECO:0000313" key="15">
    <source>
        <dbReference type="Proteomes" id="UP000177894"/>
    </source>
</evidence>
<evidence type="ECO:0000256" key="10">
    <source>
        <dbReference type="ARBA" id="ARBA00048304"/>
    </source>
</evidence>
<evidence type="ECO:0000256" key="1">
    <source>
        <dbReference type="ARBA" id="ARBA00022679"/>
    </source>
</evidence>
<evidence type="ECO:0000256" key="9">
    <source>
        <dbReference type="ARBA" id="ARBA00044145"/>
    </source>
</evidence>
<dbReference type="Proteomes" id="UP000177894">
    <property type="component" value="Chromosome"/>
</dbReference>